<dbReference type="OrthoDB" id="9112805at2"/>
<evidence type="ECO:0008006" key="5">
    <source>
        <dbReference type="Google" id="ProtNLM"/>
    </source>
</evidence>
<name>A0A8T6ZLI1_9BURK</name>
<accession>A0A8T6ZLI1</accession>
<feature type="chain" id="PRO_5036276825" description="Lipoprotein" evidence="1">
    <location>
        <begin position="22"/>
        <end position="199"/>
    </location>
</feature>
<keyword evidence="1" id="KW-0732">Signal</keyword>
<organism evidence="2 4">
    <name type="scientific">Paraburkholderia sacchari</name>
    <dbReference type="NCBI Taxonomy" id="159450"/>
    <lineage>
        <taxon>Bacteria</taxon>
        <taxon>Pseudomonadati</taxon>
        <taxon>Pseudomonadota</taxon>
        <taxon>Betaproteobacteria</taxon>
        <taxon>Burkholderiales</taxon>
        <taxon>Burkholderiaceae</taxon>
        <taxon>Paraburkholderia</taxon>
    </lineage>
</organism>
<dbReference type="RefSeq" id="WP_152617345.1">
    <property type="nucleotide sequence ID" value="NZ_CADFGF010000021.1"/>
</dbReference>
<feature type="signal peptide" evidence="1">
    <location>
        <begin position="1"/>
        <end position="21"/>
    </location>
</feature>
<sequence length="199" mass="20688">MRRLAVVVALALSCVVADVNAQLSTHSNIAVQNVQVICQGTQPIASVTLPIMSGDVGRPGLLYIGMHDPSMSSAAFFVNGAWMAYQGGLFPVNSLVSGLSNTQLFVPLPPQLAGGGWKLYVGYGALSAAAENQVQAAINAINAAKALNVNAAVGAVDPNHYRRTLMQSDMTQAGKYGYVNTGVEDNPYVCQPELGGGGH</sequence>
<comment type="caution">
    <text evidence="2">The sequence shown here is derived from an EMBL/GenBank/DDBJ whole genome shotgun (WGS) entry which is preliminary data.</text>
</comment>
<evidence type="ECO:0000313" key="2">
    <source>
        <dbReference type="EMBL" id="NLP65498.1"/>
    </source>
</evidence>
<protein>
    <recommendedName>
        <fullName evidence="5">Lipoprotein</fullName>
    </recommendedName>
</protein>
<proteinExistence type="predicted"/>
<reference evidence="2" key="1">
    <citation type="journal article" date="2015" name="Genome Announc.">
        <title>Draft Genome Sequence of the Polyhydroxyalkanoate-Producing Bacterium Burkholderia sacchari LMG 19450 Isolated from Brazilian Sugarcane Plantation Soil.</title>
        <authorList>
            <person name="Alexandrino P.M."/>
            <person name="Mendonca T.T."/>
            <person name="Guaman Bautista L.P."/>
            <person name="Cherix J."/>
            <person name="Lozano-Sakalauskas G.C."/>
            <person name="Fujita A."/>
            <person name="Ramos Filho E."/>
            <person name="Long P."/>
            <person name="Padilla G."/>
            <person name="Taciro M.K."/>
            <person name="Gomez J.G."/>
            <person name="Silva L.F."/>
        </authorList>
    </citation>
    <scope>NUCLEOTIDE SEQUENCE</scope>
    <source>
        <strain evidence="2">LMG 19450</strain>
    </source>
</reference>
<evidence type="ECO:0000313" key="4">
    <source>
        <dbReference type="Proteomes" id="UP000030460"/>
    </source>
</evidence>
<dbReference type="AlphaFoldDB" id="A0A8T6ZLI1"/>
<evidence type="ECO:0000256" key="1">
    <source>
        <dbReference type="SAM" id="SignalP"/>
    </source>
</evidence>
<dbReference type="EMBL" id="JTDB02000015">
    <property type="protein sequence ID" value="NLP65498.1"/>
    <property type="molecule type" value="Genomic_DNA"/>
</dbReference>
<gene>
    <name evidence="2" type="ORF">NH14_031050</name>
    <name evidence="3" type="ORF">NH14_031485</name>
</gene>
<reference evidence="2" key="2">
    <citation type="submission" date="2020-04" db="EMBL/GenBank/DDBJ databases">
        <authorList>
            <person name="Alexandrino P."/>
            <person name="Mendonca T."/>
            <person name="Guaman L."/>
            <person name="Cherix J."/>
            <person name="Lozano-Sakalauskas G."/>
            <person name="Fujita A."/>
            <person name="Filho E.R."/>
            <person name="Long P."/>
            <person name="Padilla G."/>
            <person name="Taciro M.K."/>
            <person name="Gomez J.G."/>
            <person name="Silva L.F."/>
            <person name="Torres M."/>
        </authorList>
    </citation>
    <scope>NUCLEOTIDE SEQUENCE</scope>
    <source>
        <strain evidence="2">LMG 19450</strain>
    </source>
</reference>
<dbReference type="Proteomes" id="UP000030460">
    <property type="component" value="Unassembled WGS sequence"/>
</dbReference>
<evidence type="ECO:0000313" key="3">
    <source>
        <dbReference type="EMBL" id="NLP65583.1"/>
    </source>
</evidence>
<keyword evidence="4" id="KW-1185">Reference proteome</keyword>
<dbReference type="EMBL" id="JTDB02000015">
    <property type="protein sequence ID" value="NLP65583.1"/>
    <property type="molecule type" value="Genomic_DNA"/>
</dbReference>